<feature type="domain" description="Antirepressor protein ant N-terminal" evidence="1">
    <location>
        <begin position="8"/>
        <end position="117"/>
    </location>
</feature>
<dbReference type="InterPro" id="IPR018875">
    <property type="entry name" value="Antirepressor_Ant_N"/>
</dbReference>
<sequence>MNDLIIKNVNFETIDMLACKTKDKKIFVGIKSICGGLGIDYSSQLKRIGRDDVLPEGMVKMTIPSISGNQETNMMDIDYLPFFLIGIKASMCRKEVRSKLKEFKLKAKDILAQAFIRERQYNGHYLLQREAGKIVRNMLTDTIKDKIPDSPHKKFAYPNYTKLIYKILFNKTAGQLREERKVPKRKSLRDYLNFDELKEVQELENIITGLISLGMGYDEIKDILNQKYIKKIA</sequence>
<gene>
    <name evidence="2" type="ORF">AB8U03_15595</name>
</gene>
<organism evidence="2 3">
    <name type="scientific">Clostridium moutaii</name>
    <dbReference type="NCBI Taxonomy" id="3240932"/>
    <lineage>
        <taxon>Bacteria</taxon>
        <taxon>Bacillati</taxon>
        <taxon>Bacillota</taxon>
        <taxon>Clostridia</taxon>
        <taxon>Eubacteriales</taxon>
        <taxon>Clostridiaceae</taxon>
        <taxon>Clostridium</taxon>
    </lineage>
</organism>
<proteinExistence type="predicted"/>
<accession>A0ABV4BSW8</accession>
<dbReference type="Pfam" id="PF10547">
    <property type="entry name" value="P22_AR_N"/>
    <property type="match status" value="1"/>
</dbReference>
<evidence type="ECO:0000313" key="3">
    <source>
        <dbReference type="Proteomes" id="UP001564657"/>
    </source>
</evidence>
<dbReference type="EMBL" id="JBGEWD010000021">
    <property type="protein sequence ID" value="MEY8001593.1"/>
    <property type="molecule type" value="Genomic_DNA"/>
</dbReference>
<comment type="caution">
    <text evidence="2">The sequence shown here is derived from an EMBL/GenBank/DDBJ whole genome shotgun (WGS) entry which is preliminary data.</text>
</comment>
<dbReference type="RefSeq" id="WP_369705486.1">
    <property type="nucleotide sequence ID" value="NZ_JBGEWD010000021.1"/>
</dbReference>
<evidence type="ECO:0000259" key="1">
    <source>
        <dbReference type="Pfam" id="PF10547"/>
    </source>
</evidence>
<evidence type="ECO:0000313" key="2">
    <source>
        <dbReference type="EMBL" id="MEY8001593.1"/>
    </source>
</evidence>
<name>A0ABV4BSW8_9CLOT</name>
<protein>
    <submittedName>
        <fullName evidence="2">Phage antirepressor N-terminal domain-containing protein</fullName>
    </submittedName>
</protein>
<keyword evidence="3" id="KW-1185">Reference proteome</keyword>
<reference evidence="2 3" key="1">
    <citation type="submission" date="2024-08" db="EMBL/GenBank/DDBJ databases">
        <title>Clostridium lapicellarii sp. nov., and Clostridium renhuaiense sp. nov., two species isolated from the mud in a fermentation cellar used for producing sauce-flavour Chinese liquors.</title>
        <authorList>
            <person name="Yang F."/>
            <person name="Wang H."/>
            <person name="Chen L.Q."/>
            <person name="Zhou N."/>
            <person name="Lu J.J."/>
            <person name="Pu X.X."/>
            <person name="Wan B."/>
            <person name="Wang L."/>
            <person name="Liu S.J."/>
        </authorList>
    </citation>
    <scope>NUCLEOTIDE SEQUENCE [LARGE SCALE GENOMIC DNA]</scope>
    <source>
        <strain evidence="2 3">MT-5</strain>
    </source>
</reference>
<dbReference type="Proteomes" id="UP001564657">
    <property type="component" value="Unassembled WGS sequence"/>
</dbReference>